<dbReference type="RefSeq" id="WP_192749209.1">
    <property type="nucleotide sequence ID" value="NZ_BAABJL010000017.1"/>
</dbReference>
<gene>
    <name evidence="2" type="ORF">HEB94_001567</name>
</gene>
<evidence type="ECO:0000313" key="2">
    <source>
        <dbReference type="EMBL" id="MBE1604719.1"/>
    </source>
</evidence>
<keyword evidence="3" id="KW-1185">Reference proteome</keyword>
<reference evidence="2" key="1">
    <citation type="submission" date="2020-10" db="EMBL/GenBank/DDBJ databases">
        <title>Sequencing the genomes of 1000 actinobacteria strains.</title>
        <authorList>
            <person name="Klenk H.-P."/>
        </authorList>
    </citation>
    <scope>NUCLEOTIDE SEQUENCE</scope>
    <source>
        <strain evidence="2">DSM 45354</strain>
    </source>
</reference>
<dbReference type="InterPro" id="IPR036890">
    <property type="entry name" value="HATPase_C_sf"/>
</dbReference>
<dbReference type="Pfam" id="PF14417">
    <property type="entry name" value="MEDS"/>
    <property type="match status" value="1"/>
</dbReference>
<dbReference type="NCBIfam" id="NF041045">
    <property type="entry name" value="RsbA_anti_sig"/>
    <property type="match status" value="1"/>
</dbReference>
<proteinExistence type="predicted"/>
<accession>A0A927MQA8</accession>
<name>A0A927MQA8_9ACTN</name>
<organism evidence="2 3">
    <name type="scientific">Actinopolymorpha pittospori</name>
    <dbReference type="NCBI Taxonomy" id="648752"/>
    <lineage>
        <taxon>Bacteria</taxon>
        <taxon>Bacillati</taxon>
        <taxon>Actinomycetota</taxon>
        <taxon>Actinomycetes</taxon>
        <taxon>Propionibacteriales</taxon>
        <taxon>Actinopolymorphaceae</taxon>
        <taxon>Actinopolymorpha</taxon>
    </lineage>
</organism>
<dbReference type="EMBL" id="JADBEM010000001">
    <property type="protein sequence ID" value="MBE1604719.1"/>
    <property type="molecule type" value="Genomic_DNA"/>
</dbReference>
<dbReference type="AlphaFoldDB" id="A0A927MQA8"/>
<dbReference type="InterPro" id="IPR047718">
    <property type="entry name" value="RsbA-like_anti_sig"/>
</dbReference>
<protein>
    <recommendedName>
        <fullName evidence="1">MEDS domain-containing protein</fullName>
    </recommendedName>
</protein>
<dbReference type="InterPro" id="IPR025847">
    <property type="entry name" value="MEDS_domain"/>
</dbReference>
<dbReference type="Gene3D" id="3.30.565.10">
    <property type="entry name" value="Histidine kinase-like ATPase, C-terminal domain"/>
    <property type="match status" value="1"/>
</dbReference>
<evidence type="ECO:0000259" key="1">
    <source>
        <dbReference type="Pfam" id="PF14417"/>
    </source>
</evidence>
<feature type="domain" description="MEDS" evidence="1">
    <location>
        <begin position="43"/>
        <end position="163"/>
    </location>
</feature>
<dbReference type="Proteomes" id="UP000638648">
    <property type="component" value="Unassembled WGS sequence"/>
</dbReference>
<comment type="caution">
    <text evidence="2">The sequence shown here is derived from an EMBL/GenBank/DDBJ whole genome shotgun (WGS) entry which is preliminary data.</text>
</comment>
<evidence type="ECO:0000313" key="3">
    <source>
        <dbReference type="Proteomes" id="UP000638648"/>
    </source>
</evidence>
<sequence length="323" mass="35139">MSSVRGQRTPADSSLHEACLYTGMSDLADLIVRLGGRPGLDPPMLAVVSSAVIATLREELGDEDSPRLRLVDIRLAGRNPTRMIPELLRFIDDHPDQPVLVVTEPMWPGRSPAEYATLVQTEALCNVALRKHAATVICAYHVPIVDGVAVHHEIVHDAARTHPVIIETDGERWESLRYADPMALAGSCLHPLPDPPPAAYTLAFDATDLYGLGQSVISRDPHTRLLAERLPDLELAVTEAAAELIAHTGASGRLRIWAEQNVLICELQTRHQLTDALAGRRPSSNTPHGLLVANELCDLVQIDAHPTGTTVRLHITIPRQGLS</sequence>